<reference evidence="5" key="1">
    <citation type="journal article" date="2013" name="Nat. Commun.">
        <title>Whole-genome sequencing of Oryza brachyantha reveals mechanisms underlying Oryza genome evolution.</title>
        <authorList>
            <person name="Chen J."/>
            <person name="Huang Q."/>
            <person name="Gao D."/>
            <person name="Wang J."/>
            <person name="Lang Y."/>
            <person name="Liu T."/>
            <person name="Li B."/>
            <person name="Bai Z."/>
            <person name="Luis Goicoechea J."/>
            <person name="Liang C."/>
            <person name="Chen C."/>
            <person name="Zhang W."/>
            <person name="Sun S."/>
            <person name="Liao Y."/>
            <person name="Zhang X."/>
            <person name="Yang L."/>
            <person name="Song C."/>
            <person name="Wang M."/>
            <person name="Shi J."/>
            <person name="Liu G."/>
            <person name="Liu J."/>
            <person name="Zhou H."/>
            <person name="Zhou W."/>
            <person name="Yu Q."/>
            <person name="An N."/>
            <person name="Chen Y."/>
            <person name="Cai Q."/>
            <person name="Wang B."/>
            <person name="Liu B."/>
            <person name="Min J."/>
            <person name="Huang Y."/>
            <person name="Wu H."/>
            <person name="Li Z."/>
            <person name="Zhang Y."/>
            <person name="Yin Y."/>
            <person name="Song W."/>
            <person name="Jiang J."/>
            <person name="Jackson S.A."/>
            <person name="Wing R.A."/>
            <person name="Wang J."/>
            <person name="Chen M."/>
        </authorList>
    </citation>
    <scope>NUCLEOTIDE SEQUENCE [LARGE SCALE GENOMIC DNA]</scope>
    <source>
        <strain evidence="5">cv. IRGC 101232</strain>
    </source>
</reference>
<dbReference type="InterPro" id="IPR029048">
    <property type="entry name" value="HSP70_C_sf"/>
</dbReference>
<dbReference type="AlphaFoldDB" id="J3L0I1"/>
<evidence type="ECO:0000256" key="2">
    <source>
        <dbReference type="ARBA" id="ARBA00022741"/>
    </source>
</evidence>
<dbReference type="eggNOG" id="KOG0100">
    <property type="taxonomic scope" value="Eukaryota"/>
</dbReference>
<name>J3L0I1_ORYBR</name>
<evidence type="ECO:0000256" key="1">
    <source>
        <dbReference type="ARBA" id="ARBA00007381"/>
    </source>
</evidence>
<accession>J3L0I1</accession>
<dbReference type="Proteomes" id="UP000006038">
    <property type="component" value="Chromosome 1"/>
</dbReference>
<keyword evidence="2" id="KW-0547">Nucleotide-binding</keyword>
<feature type="region of interest" description="Disordered" evidence="4">
    <location>
        <begin position="301"/>
        <end position="322"/>
    </location>
</feature>
<dbReference type="PANTHER" id="PTHR19375">
    <property type="entry name" value="HEAT SHOCK PROTEIN 70KDA"/>
    <property type="match status" value="1"/>
</dbReference>
<proteinExistence type="inferred from homology"/>
<dbReference type="Gene3D" id="3.30.420.40">
    <property type="match status" value="4"/>
</dbReference>
<protein>
    <submittedName>
        <fullName evidence="5">Uncharacterized protein</fullName>
    </submittedName>
</protein>
<evidence type="ECO:0000313" key="6">
    <source>
        <dbReference type="Proteomes" id="UP000006038"/>
    </source>
</evidence>
<dbReference type="SUPFAM" id="SSF100920">
    <property type="entry name" value="Heat shock protein 70kD (HSP70), peptide-binding domain"/>
    <property type="match status" value="1"/>
</dbReference>
<dbReference type="PRINTS" id="PR00301">
    <property type="entry name" value="HEATSHOCK70"/>
</dbReference>
<evidence type="ECO:0000313" key="5">
    <source>
        <dbReference type="EnsemblPlants" id="OB01G27370.1"/>
    </source>
</evidence>
<dbReference type="FunFam" id="3.30.420.40:FF:000545">
    <property type="entry name" value="Endoplasmic reticulum chaperone BiP"/>
    <property type="match status" value="1"/>
</dbReference>
<evidence type="ECO:0000256" key="4">
    <source>
        <dbReference type="SAM" id="MobiDB-lite"/>
    </source>
</evidence>
<dbReference type="Gene3D" id="1.20.1270.10">
    <property type="match status" value="1"/>
</dbReference>
<dbReference type="InterPro" id="IPR043129">
    <property type="entry name" value="ATPase_NBD"/>
</dbReference>
<dbReference type="STRING" id="4533.J3L0I1"/>
<reference evidence="5" key="2">
    <citation type="submission" date="2013-04" db="UniProtKB">
        <authorList>
            <consortium name="EnsemblPlants"/>
        </authorList>
    </citation>
    <scope>IDENTIFICATION</scope>
</reference>
<keyword evidence="6" id="KW-1185">Reference proteome</keyword>
<evidence type="ECO:0000256" key="3">
    <source>
        <dbReference type="ARBA" id="ARBA00022840"/>
    </source>
</evidence>
<organism evidence="5">
    <name type="scientific">Oryza brachyantha</name>
    <name type="common">malo sina</name>
    <dbReference type="NCBI Taxonomy" id="4533"/>
    <lineage>
        <taxon>Eukaryota</taxon>
        <taxon>Viridiplantae</taxon>
        <taxon>Streptophyta</taxon>
        <taxon>Embryophyta</taxon>
        <taxon>Tracheophyta</taxon>
        <taxon>Spermatophyta</taxon>
        <taxon>Magnoliopsida</taxon>
        <taxon>Liliopsida</taxon>
        <taxon>Poales</taxon>
        <taxon>Poaceae</taxon>
        <taxon>BOP clade</taxon>
        <taxon>Oryzoideae</taxon>
        <taxon>Oryzeae</taxon>
        <taxon>Oryzinae</taxon>
        <taxon>Oryza</taxon>
    </lineage>
</organism>
<dbReference type="EnsemblPlants" id="OB01G27370.1">
    <property type="protein sequence ID" value="OB01G27370.1"/>
    <property type="gene ID" value="OB01G27370"/>
</dbReference>
<dbReference type="SUPFAM" id="SSF100934">
    <property type="entry name" value="Heat shock protein 70kD (HSP70), C-terminal subdomain"/>
    <property type="match status" value="1"/>
</dbReference>
<dbReference type="OMA" id="DGRAMHR"/>
<dbReference type="Gene3D" id="2.60.34.10">
    <property type="entry name" value="Substrate Binding Domain Of DNAk, Chain A, domain 1"/>
    <property type="match status" value="2"/>
</dbReference>
<sequence>MRRLPYAVVDGDGKPCVRVEAAGGEVRLLSPGEIPAVVLAKTKETAEAYLGRTISSALVAVPAYFDDAQRQAIRDAGDIARLRVTRIVNEPAAAATAYGLDGWDSGSKRILVFHLGGATLDVTALVADDGVFDVLATHGGDAQGQVRVEIEALLDGVDLSETLTRAQFEELNEDLFAATMDAGLEKGDIDEIILVGGSTRIRKVLQLLKDYFGGKEPSRGVNPDEAVTAYGAAIIGSNLERDNYDIDAGLFPMDVPSFVPLTISIETDAGAVTPMIPRWSRVPAERTHVFTTYLGRQTATVPWPGTTTRSSASSSSPGSRRRASVWNWGWRPIEVTVKVDEVGDVRVEATDRGSGRSERLTISGGHEYGGLSKEELLDRTIREAAEEFAEAEDERIARERVDARYTLESYVYSVKNAMTGSGMDCEKRAEAEEAVTAASEWLDGNLAAEKTDYEEKLKELVDACGPFMAAVDARRSGGRDEL</sequence>
<comment type="similarity">
    <text evidence="1">Belongs to the heat shock protein 70 family.</text>
</comment>
<dbReference type="Gramene" id="OB01G27370.1">
    <property type="protein sequence ID" value="OB01G27370.1"/>
    <property type="gene ID" value="OB01G27370"/>
</dbReference>
<feature type="compositionally biased region" description="Low complexity" evidence="4">
    <location>
        <begin position="304"/>
        <end position="318"/>
    </location>
</feature>
<dbReference type="InterPro" id="IPR013126">
    <property type="entry name" value="Hsp_70_fam"/>
</dbReference>
<dbReference type="Pfam" id="PF00012">
    <property type="entry name" value="HSP70"/>
    <property type="match status" value="2"/>
</dbReference>
<dbReference type="GO" id="GO:0140662">
    <property type="term" value="F:ATP-dependent protein folding chaperone"/>
    <property type="evidence" value="ECO:0007669"/>
    <property type="project" value="InterPro"/>
</dbReference>
<dbReference type="InterPro" id="IPR029047">
    <property type="entry name" value="HSP70_peptide-bd_sf"/>
</dbReference>
<keyword evidence="3" id="KW-0067">ATP-binding</keyword>
<dbReference type="Gene3D" id="3.90.640.10">
    <property type="entry name" value="Actin, Chain A, domain 4"/>
    <property type="match status" value="1"/>
</dbReference>
<dbReference type="SUPFAM" id="SSF53067">
    <property type="entry name" value="Actin-like ATPase domain"/>
    <property type="match status" value="1"/>
</dbReference>
<dbReference type="HOGENOM" id="CLU_005965_7_2_1"/>
<dbReference type="GO" id="GO:0005524">
    <property type="term" value="F:ATP binding"/>
    <property type="evidence" value="ECO:0007669"/>
    <property type="project" value="UniProtKB-KW"/>
</dbReference>